<dbReference type="Proteomes" id="UP001055439">
    <property type="component" value="Chromosome 6"/>
</dbReference>
<gene>
    <name evidence="1" type="ORF">MUK42_04457</name>
</gene>
<reference evidence="1" key="1">
    <citation type="submission" date="2022-05" db="EMBL/GenBank/DDBJ databases">
        <title>The Musa troglodytarum L. genome provides insights into the mechanism of non-climacteric behaviour and enrichment of carotenoids.</title>
        <authorList>
            <person name="Wang J."/>
        </authorList>
    </citation>
    <scope>NUCLEOTIDE SEQUENCE</scope>
    <source>
        <tissue evidence="1">Leaf</tissue>
    </source>
</reference>
<proteinExistence type="predicted"/>
<dbReference type="AlphaFoldDB" id="A0A9E7KCG2"/>
<evidence type="ECO:0000313" key="2">
    <source>
        <dbReference type="Proteomes" id="UP001055439"/>
    </source>
</evidence>
<name>A0A9E7KCG2_9LILI</name>
<keyword evidence="2" id="KW-1185">Reference proteome</keyword>
<accession>A0A9E7KCG2</accession>
<sequence length="134" mass="15311">MEVAVRSKVQRLYEACASVFCAGKDDLLTLEQIRRLRSLLGSNLFFDTNLYAWLVALQLINDLVEGVQMAWGRPTSESMDTETKGREQMRGVRRAAVDWFEGMRWSRLPIYTSMSAKISRYAGLPTPNRMHSCS</sequence>
<protein>
    <submittedName>
        <fullName evidence="1">Uncharacterized protein</fullName>
    </submittedName>
</protein>
<evidence type="ECO:0000313" key="1">
    <source>
        <dbReference type="EMBL" id="URE10775.1"/>
    </source>
</evidence>
<dbReference type="EMBL" id="CP097508">
    <property type="protein sequence ID" value="URE10775.1"/>
    <property type="molecule type" value="Genomic_DNA"/>
</dbReference>
<organism evidence="1 2">
    <name type="scientific">Musa troglodytarum</name>
    <name type="common">fe'i banana</name>
    <dbReference type="NCBI Taxonomy" id="320322"/>
    <lineage>
        <taxon>Eukaryota</taxon>
        <taxon>Viridiplantae</taxon>
        <taxon>Streptophyta</taxon>
        <taxon>Embryophyta</taxon>
        <taxon>Tracheophyta</taxon>
        <taxon>Spermatophyta</taxon>
        <taxon>Magnoliopsida</taxon>
        <taxon>Liliopsida</taxon>
        <taxon>Zingiberales</taxon>
        <taxon>Musaceae</taxon>
        <taxon>Musa</taxon>
    </lineage>
</organism>